<sequence>MVPLTELTATRIHPPKNYGCNSNLVSKRLKCLSLLKNCTSMKQLYQIHAQIQISGLQSDPLISKSITHFCALHPNGSLSYGRLVIGKSNNSLLSSWNNLIRGYSVRNTPKQALWVFLSMLGRGIRPNRLTYPFLFKACAAIGAIKVGKQIHTDALKRGEDSVVYVQNSLVLFYGSCGKINSARRVFDEMTMRTVVSWNSIVSACIENYRIKDSMELFVRMRDCGFEPDEVTMVGLLSACVGLGNLSLGKWVHSQVIEKGLIVNCKLGTSLVDMYAKCGDVYCAGRVFDRMTERSVWTWSAMILGYAQHGCAVEALALFEKMNRGAIKPNYVTYLGVLCACSHAGLVEDGRRFFHEMKDLHGIKPVMAHYGAMVDCFGRAGLLREAYTFITKMPVKPDAVMWRTLLSACKIHDVNDHSGVGERVGKSLLELEPRSGGNFVMVANKYADVGMWEKAECVRRGMRDRGLKKMTGVSCVQVGDSIHRFFPGDDSQYACQGIHLLALLNGLNLHSKMVDYEQSI</sequence>
<proteinExistence type="predicted"/>
<dbReference type="Proteomes" id="UP001062846">
    <property type="component" value="Chromosome 8"/>
</dbReference>
<evidence type="ECO:0000313" key="1">
    <source>
        <dbReference type="EMBL" id="KAI8541648.1"/>
    </source>
</evidence>
<protein>
    <submittedName>
        <fullName evidence="1">Uncharacterized protein</fullName>
    </submittedName>
</protein>
<gene>
    <name evidence="1" type="ORF">RHMOL_Rhmol08G0078600</name>
</gene>
<reference evidence="1" key="1">
    <citation type="submission" date="2022-02" db="EMBL/GenBank/DDBJ databases">
        <title>Plant Genome Project.</title>
        <authorList>
            <person name="Zhang R.-G."/>
        </authorList>
    </citation>
    <scope>NUCLEOTIDE SEQUENCE</scope>
    <source>
        <strain evidence="1">AT1</strain>
    </source>
</reference>
<name>A0ACC0MMY2_RHOML</name>
<organism evidence="1 2">
    <name type="scientific">Rhododendron molle</name>
    <name type="common">Chinese azalea</name>
    <name type="synonym">Azalea mollis</name>
    <dbReference type="NCBI Taxonomy" id="49168"/>
    <lineage>
        <taxon>Eukaryota</taxon>
        <taxon>Viridiplantae</taxon>
        <taxon>Streptophyta</taxon>
        <taxon>Embryophyta</taxon>
        <taxon>Tracheophyta</taxon>
        <taxon>Spermatophyta</taxon>
        <taxon>Magnoliopsida</taxon>
        <taxon>eudicotyledons</taxon>
        <taxon>Gunneridae</taxon>
        <taxon>Pentapetalae</taxon>
        <taxon>asterids</taxon>
        <taxon>Ericales</taxon>
        <taxon>Ericaceae</taxon>
        <taxon>Ericoideae</taxon>
        <taxon>Rhodoreae</taxon>
        <taxon>Rhododendron</taxon>
    </lineage>
</organism>
<keyword evidence="2" id="KW-1185">Reference proteome</keyword>
<comment type="caution">
    <text evidence="1">The sequence shown here is derived from an EMBL/GenBank/DDBJ whole genome shotgun (WGS) entry which is preliminary data.</text>
</comment>
<evidence type="ECO:0000313" key="2">
    <source>
        <dbReference type="Proteomes" id="UP001062846"/>
    </source>
</evidence>
<dbReference type="EMBL" id="CM046395">
    <property type="protein sequence ID" value="KAI8541648.1"/>
    <property type="molecule type" value="Genomic_DNA"/>
</dbReference>
<accession>A0ACC0MMY2</accession>